<accession>A0A0N5BFS6</accession>
<evidence type="ECO:0000313" key="2">
    <source>
        <dbReference type="Proteomes" id="UP000046392"/>
    </source>
</evidence>
<organism evidence="2 3">
    <name type="scientific">Strongyloides papillosus</name>
    <name type="common">Intestinal threadworm</name>
    <dbReference type="NCBI Taxonomy" id="174720"/>
    <lineage>
        <taxon>Eukaryota</taxon>
        <taxon>Metazoa</taxon>
        <taxon>Ecdysozoa</taxon>
        <taxon>Nematoda</taxon>
        <taxon>Chromadorea</taxon>
        <taxon>Rhabditida</taxon>
        <taxon>Tylenchina</taxon>
        <taxon>Panagrolaimomorpha</taxon>
        <taxon>Strongyloidoidea</taxon>
        <taxon>Strongyloididae</taxon>
        <taxon>Strongyloides</taxon>
    </lineage>
</organism>
<dbReference type="Proteomes" id="UP000046392">
    <property type="component" value="Unplaced"/>
</dbReference>
<keyword evidence="1" id="KW-0812">Transmembrane</keyword>
<keyword evidence="2" id="KW-1185">Reference proteome</keyword>
<reference evidence="3" key="1">
    <citation type="submission" date="2017-02" db="UniProtKB">
        <authorList>
            <consortium name="WormBaseParasite"/>
        </authorList>
    </citation>
    <scope>IDENTIFICATION</scope>
</reference>
<evidence type="ECO:0000256" key="1">
    <source>
        <dbReference type="SAM" id="Phobius"/>
    </source>
</evidence>
<dbReference type="WBParaSite" id="SPAL_0000483850.1">
    <property type="protein sequence ID" value="SPAL_0000483850.1"/>
    <property type="gene ID" value="SPAL_0000483850"/>
</dbReference>
<proteinExistence type="predicted"/>
<evidence type="ECO:0000313" key="3">
    <source>
        <dbReference type="WBParaSite" id="SPAL_0000483850.1"/>
    </source>
</evidence>
<feature type="transmembrane region" description="Helical" evidence="1">
    <location>
        <begin position="40"/>
        <end position="61"/>
    </location>
</feature>
<name>A0A0N5BFS6_STREA</name>
<keyword evidence="1" id="KW-1133">Transmembrane helix</keyword>
<protein>
    <submittedName>
        <fullName evidence="3">YggT family protein</fullName>
    </submittedName>
</protein>
<keyword evidence="1" id="KW-0472">Membrane</keyword>
<dbReference type="AlphaFoldDB" id="A0A0N5BFS6"/>
<sequence>MIICGLVSWWSNPLIIFQSEIVGVLVVADSWPAFYPITPLLVDISFLFETFPYALILLLIIR</sequence>